<dbReference type="InterPro" id="IPR036061">
    <property type="entry name" value="CheW-like_dom_sf"/>
</dbReference>
<comment type="subcellular location">
    <subcellularLocation>
        <location evidence="1">Cytoplasm</location>
    </subcellularLocation>
</comment>
<dbReference type="Proteomes" id="UP000483018">
    <property type="component" value="Unassembled WGS sequence"/>
</dbReference>
<evidence type="ECO:0000256" key="4">
    <source>
        <dbReference type="ARBA" id="ARBA00022500"/>
    </source>
</evidence>
<dbReference type="CDD" id="cd00732">
    <property type="entry name" value="CheW"/>
    <property type="match status" value="1"/>
</dbReference>
<dbReference type="InterPro" id="IPR039315">
    <property type="entry name" value="CheW"/>
</dbReference>
<dbReference type="PROSITE" id="PS50851">
    <property type="entry name" value="CHEW"/>
    <property type="match status" value="1"/>
</dbReference>
<evidence type="ECO:0000313" key="6">
    <source>
        <dbReference type="EMBL" id="KAE9632015.1"/>
    </source>
</evidence>
<name>A0A7C8HDP3_9FIRM</name>
<dbReference type="SMART" id="SM00260">
    <property type="entry name" value="CheW"/>
    <property type="match status" value="1"/>
</dbReference>
<evidence type="ECO:0000313" key="7">
    <source>
        <dbReference type="Proteomes" id="UP000483018"/>
    </source>
</evidence>
<feature type="domain" description="CheW-like" evidence="5">
    <location>
        <begin position="3"/>
        <end position="143"/>
    </location>
</feature>
<keyword evidence="4" id="KW-0145">Chemotaxis</keyword>
<gene>
    <name evidence="6" type="ORF">GND95_10890</name>
</gene>
<evidence type="ECO:0000256" key="3">
    <source>
        <dbReference type="ARBA" id="ARBA00022490"/>
    </source>
</evidence>
<dbReference type="SUPFAM" id="SSF50341">
    <property type="entry name" value="CheW-like"/>
    <property type="match status" value="1"/>
</dbReference>
<dbReference type="EMBL" id="WSLF01000011">
    <property type="protein sequence ID" value="KAE9632015.1"/>
    <property type="molecule type" value="Genomic_DNA"/>
</dbReference>
<dbReference type="Gene3D" id="2.30.30.40">
    <property type="entry name" value="SH3 Domains"/>
    <property type="match status" value="1"/>
</dbReference>
<proteinExistence type="predicted"/>
<sequence>MATKQEVIFKLGGEEYGLDIMKVYGIEKYQQITKVPNTPEYIEGIINLRGEVHPIYNLRKKFKMPEKPIDDDTKMIIVNSNDMMVGFIVDAVSEIRHIEESDIKPAPKLISGIDRRYIIGVGKVGERMIILLDVDLILEDEEKREISQVIEENNA</sequence>
<dbReference type="AlphaFoldDB" id="A0A7C8HDP3"/>
<dbReference type="InterPro" id="IPR002545">
    <property type="entry name" value="CheW-lke_dom"/>
</dbReference>
<dbReference type="GO" id="GO:0005829">
    <property type="term" value="C:cytosol"/>
    <property type="evidence" value="ECO:0007669"/>
    <property type="project" value="TreeGrafter"/>
</dbReference>
<dbReference type="GO" id="GO:0006935">
    <property type="term" value="P:chemotaxis"/>
    <property type="evidence" value="ECO:0007669"/>
    <property type="project" value="UniProtKB-KW"/>
</dbReference>
<dbReference type="PANTHER" id="PTHR22617">
    <property type="entry name" value="CHEMOTAXIS SENSOR HISTIDINE KINASE-RELATED"/>
    <property type="match status" value="1"/>
</dbReference>
<organism evidence="6 7">
    <name type="scientific">Defluviitalea raffinosedens</name>
    <dbReference type="NCBI Taxonomy" id="1450156"/>
    <lineage>
        <taxon>Bacteria</taxon>
        <taxon>Bacillati</taxon>
        <taxon>Bacillota</taxon>
        <taxon>Clostridia</taxon>
        <taxon>Lachnospirales</taxon>
        <taxon>Defluviitaleaceae</taxon>
        <taxon>Defluviitalea</taxon>
    </lineage>
</organism>
<protein>
    <recommendedName>
        <fullName evidence="2">Chemotaxis protein CheW</fullName>
    </recommendedName>
</protein>
<accession>A0A7C8HDP3</accession>
<keyword evidence="7" id="KW-1185">Reference proteome</keyword>
<dbReference type="Gene3D" id="2.40.50.180">
    <property type="entry name" value="CheA-289, Domain 4"/>
    <property type="match status" value="1"/>
</dbReference>
<dbReference type="FunFam" id="2.40.50.180:FF:000002">
    <property type="entry name" value="Chemotaxis protein CheW"/>
    <property type="match status" value="1"/>
</dbReference>
<keyword evidence="3" id="KW-0963">Cytoplasm</keyword>
<dbReference type="Pfam" id="PF01584">
    <property type="entry name" value="CheW"/>
    <property type="match status" value="1"/>
</dbReference>
<dbReference type="GO" id="GO:0007165">
    <property type="term" value="P:signal transduction"/>
    <property type="evidence" value="ECO:0007669"/>
    <property type="project" value="InterPro"/>
</dbReference>
<evidence type="ECO:0000259" key="5">
    <source>
        <dbReference type="PROSITE" id="PS50851"/>
    </source>
</evidence>
<reference evidence="6 7" key="1">
    <citation type="submission" date="2019-12" db="EMBL/GenBank/DDBJ databases">
        <title>Defluviitalea raffinosedens, isolated from a biogas fermenter, genome sequencing and characterization.</title>
        <authorList>
            <person name="Rettenmaier R."/>
            <person name="Schneider M."/>
            <person name="Neuhaus K."/>
            <person name="Liebl W."/>
            <person name="Zverlov V."/>
        </authorList>
    </citation>
    <scope>NUCLEOTIDE SEQUENCE [LARGE SCALE GENOMIC DNA]</scope>
    <source>
        <strain evidence="6 7">249c-K6</strain>
    </source>
</reference>
<evidence type="ECO:0000256" key="1">
    <source>
        <dbReference type="ARBA" id="ARBA00004496"/>
    </source>
</evidence>
<dbReference type="PANTHER" id="PTHR22617:SF23">
    <property type="entry name" value="CHEMOTAXIS PROTEIN CHEW"/>
    <property type="match status" value="1"/>
</dbReference>
<comment type="caution">
    <text evidence="6">The sequence shown here is derived from an EMBL/GenBank/DDBJ whole genome shotgun (WGS) entry which is preliminary data.</text>
</comment>
<dbReference type="OrthoDB" id="9794382at2"/>
<dbReference type="RefSeq" id="WP_158741192.1">
    <property type="nucleotide sequence ID" value="NZ_JAFBEP010000016.1"/>
</dbReference>
<evidence type="ECO:0000256" key="2">
    <source>
        <dbReference type="ARBA" id="ARBA00021483"/>
    </source>
</evidence>